<accession>A0A5C3K900</accession>
<evidence type="ECO:0000313" key="2">
    <source>
        <dbReference type="Proteomes" id="UP000307440"/>
    </source>
</evidence>
<dbReference type="AlphaFoldDB" id="A0A5C3K900"/>
<name>A0A5C3K900_COPMA</name>
<sequence length="67" mass="7176">MAPQQPFCTHPTLNPVIYPAPTLLCTLSSTLHPPYSAPCHPPCTHPTLHPAIPSALTLPCTLESTLH</sequence>
<dbReference type="Proteomes" id="UP000307440">
    <property type="component" value="Unassembled WGS sequence"/>
</dbReference>
<proteinExistence type="predicted"/>
<organism evidence="1 2">
    <name type="scientific">Coprinopsis marcescibilis</name>
    <name type="common">Agaric fungus</name>
    <name type="synonym">Psathyrella marcescibilis</name>
    <dbReference type="NCBI Taxonomy" id="230819"/>
    <lineage>
        <taxon>Eukaryota</taxon>
        <taxon>Fungi</taxon>
        <taxon>Dikarya</taxon>
        <taxon>Basidiomycota</taxon>
        <taxon>Agaricomycotina</taxon>
        <taxon>Agaricomycetes</taxon>
        <taxon>Agaricomycetidae</taxon>
        <taxon>Agaricales</taxon>
        <taxon>Agaricineae</taxon>
        <taxon>Psathyrellaceae</taxon>
        <taxon>Coprinopsis</taxon>
    </lineage>
</organism>
<dbReference type="EMBL" id="ML210908">
    <property type="protein sequence ID" value="TFK16362.1"/>
    <property type="molecule type" value="Genomic_DNA"/>
</dbReference>
<reference evidence="1 2" key="1">
    <citation type="journal article" date="2019" name="Nat. Ecol. Evol.">
        <title>Megaphylogeny resolves global patterns of mushroom evolution.</title>
        <authorList>
            <person name="Varga T."/>
            <person name="Krizsan K."/>
            <person name="Foldi C."/>
            <person name="Dima B."/>
            <person name="Sanchez-Garcia M."/>
            <person name="Sanchez-Ramirez S."/>
            <person name="Szollosi G.J."/>
            <person name="Szarkandi J.G."/>
            <person name="Papp V."/>
            <person name="Albert L."/>
            <person name="Andreopoulos W."/>
            <person name="Angelini C."/>
            <person name="Antonin V."/>
            <person name="Barry K.W."/>
            <person name="Bougher N.L."/>
            <person name="Buchanan P."/>
            <person name="Buyck B."/>
            <person name="Bense V."/>
            <person name="Catcheside P."/>
            <person name="Chovatia M."/>
            <person name="Cooper J."/>
            <person name="Damon W."/>
            <person name="Desjardin D."/>
            <person name="Finy P."/>
            <person name="Geml J."/>
            <person name="Haridas S."/>
            <person name="Hughes K."/>
            <person name="Justo A."/>
            <person name="Karasinski D."/>
            <person name="Kautmanova I."/>
            <person name="Kiss B."/>
            <person name="Kocsube S."/>
            <person name="Kotiranta H."/>
            <person name="LaButti K.M."/>
            <person name="Lechner B.E."/>
            <person name="Liimatainen K."/>
            <person name="Lipzen A."/>
            <person name="Lukacs Z."/>
            <person name="Mihaltcheva S."/>
            <person name="Morgado L.N."/>
            <person name="Niskanen T."/>
            <person name="Noordeloos M.E."/>
            <person name="Ohm R.A."/>
            <person name="Ortiz-Santana B."/>
            <person name="Ovrebo C."/>
            <person name="Racz N."/>
            <person name="Riley R."/>
            <person name="Savchenko A."/>
            <person name="Shiryaev A."/>
            <person name="Soop K."/>
            <person name="Spirin V."/>
            <person name="Szebenyi C."/>
            <person name="Tomsovsky M."/>
            <person name="Tulloss R.E."/>
            <person name="Uehling J."/>
            <person name="Grigoriev I.V."/>
            <person name="Vagvolgyi C."/>
            <person name="Papp T."/>
            <person name="Martin F.M."/>
            <person name="Miettinen O."/>
            <person name="Hibbett D.S."/>
            <person name="Nagy L.G."/>
        </authorList>
    </citation>
    <scope>NUCLEOTIDE SEQUENCE [LARGE SCALE GENOMIC DNA]</scope>
    <source>
        <strain evidence="1 2">CBS 121175</strain>
    </source>
</reference>
<protein>
    <submittedName>
        <fullName evidence="1">Uncharacterized protein</fullName>
    </submittedName>
</protein>
<gene>
    <name evidence="1" type="ORF">FA15DRAFT_711928</name>
</gene>
<keyword evidence="2" id="KW-1185">Reference proteome</keyword>
<evidence type="ECO:0000313" key="1">
    <source>
        <dbReference type="EMBL" id="TFK16362.1"/>
    </source>
</evidence>